<feature type="transmembrane region" description="Helical" evidence="2">
    <location>
        <begin position="47"/>
        <end position="70"/>
    </location>
</feature>
<feature type="domain" description="DUF7322" evidence="3">
    <location>
        <begin position="37"/>
        <end position="97"/>
    </location>
</feature>
<dbReference type="GeneID" id="73292061"/>
<gene>
    <name evidence="4" type="ORF">NGM29_18405</name>
</gene>
<dbReference type="EMBL" id="CP100355">
    <property type="protein sequence ID" value="UTF53708.1"/>
    <property type="molecule type" value="Genomic_DNA"/>
</dbReference>
<accession>A0A9E7NB45</accession>
<proteinExistence type="predicted"/>
<evidence type="ECO:0000256" key="1">
    <source>
        <dbReference type="SAM" id="MobiDB-lite"/>
    </source>
</evidence>
<dbReference type="InterPro" id="IPR055746">
    <property type="entry name" value="DUF7322"/>
</dbReference>
<dbReference type="GO" id="GO:0006508">
    <property type="term" value="P:proteolysis"/>
    <property type="evidence" value="ECO:0007669"/>
    <property type="project" value="UniProtKB-KW"/>
</dbReference>
<feature type="compositionally biased region" description="Polar residues" evidence="1">
    <location>
        <begin position="129"/>
        <end position="141"/>
    </location>
</feature>
<feature type="compositionally biased region" description="Acidic residues" evidence="1">
    <location>
        <begin position="9"/>
        <end position="19"/>
    </location>
</feature>
<keyword evidence="2" id="KW-0812">Transmembrane</keyword>
<sequence length="141" mass="14865">MDLEPSDHEPEEVDPESDLYDPTTDSLTIPQVETDASDADPKLVTMFWALVLVVKASILTTSLGILLLAFDVMPQFGLAALAAGVVLAGFAVYRYRTFDPSAVSSDDDGVSEDSGADAHAGRPSDETTTEGSANSTAEDQP</sequence>
<organism evidence="4 5">
    <name type="scientific">Natronosalvus rutilus</name>
    <dbReference type="NCBI Taxonomy" id="2953753"/>
    <lineage>
        <taxon>Archaea</taxon>
        <taxon>Methanobacteriati</taxon>
        <taxon>Methanobacteriota</taxon>
        <taxon>Stenosarchaea group</taxon>
        <taxon>Halobacteria</taxon>
        <taxon>Halobacteriales</taxon>
        <taxon>Natrialbaceae</taxon>
        <taxon>Natronosalvus</taxon>
    </lineage>
</organism>
<feature type="compositionally biased region" description="Acidic residues" evidence="1">
    <location>
        <begin position="105"/>
        <end position="115"/>
    </location>
</feature>
<feature type="region of interest" description="Disordered" evidence="1">
    <location>
        <begin position="100"/>
        <end position="141"/>
    </location>
</feature>
<keyword evidence="4" id="KW-0645">Protease</keyword>
<name>A0A9E7NB45_9EURY</name>
<evidence type="ECO:0000259" key="3">
    <source>
        <dbReference type="Pfam" id="PF24008"/>
    </source>
</evidence>
<dbReference type="AlphaFoldDB" id="A0A9E7NB45"/>
<keyword evidence="4" id="KW-0378">Hydrolase</keyword>
<keyword evidence="2" id="KW-1133">Transmembrane helix</keyword>
<dbReference type="Proteomes" id="UP001056855">
    <property type="component" value="Chromosome"/>
</dbReference>
<dbReference type="RefSeq" id="WP_254158231.1">
    <property type="nucleotide sequence ID" value="NZ_CP100355.1"/>
</dbReference>
<dbReference type="Pfam" id="PF24008">
    <property type="entry name" value="DUF7322"/>
    <property type="match status" value="1"/>
</dbReference>
<protein>
    <submittedName>
        <fullName evidence="4">CAAX protease family protein</fullName>
    </submittedName>
</protein>
<dbReference type="KEGG" id="sawl:NGM29_18405"/>
<reference evidence="4" key="1">
    <citation type="submission" date="2022-06" db="EMBL/GenBank/DDBJ databases">
        <title>Diverse halophilic archaea isolated from saline environments.</title>
        <authorList>
            <person name="Cui H.-L."/>
        </authorList>
    </citation>
    <scope>NUCLEOTIDE SEQUENCE</scope>
    <source>
        <strain evidence="4">WLHS1</strain>
    </source>
</reference>
<evidence type="ECO:0000313" key="5">
    <source>
        <dbReference type="Proteomes" id="UP001056855"/>
    </source>
</evidence>
<evidence type="ECO:0000256" key="2">
    <source>
        <dbReference type="SAM" id="Phobius"/>
    </source>
</evidence>
<evidence type="ECO:0000313" key="4">
    <source>
        <dbReference type="EMBL" id="UTF53708.1"/>
    </source>
</evidence>
<keyword evidence="2" id="KW-0472">Membrane</keyword>
<feature type="transmembrane region" description="Helical" evidence="2">
    <location>
        <begin position="76"/>
        <end position="95"/>
    </location>
</feature>
<keyword evidence="5" id="KW-1185">Reference proteome</keyword>
<feature type="region of interest" description="Disordered" evidence="1">
    <location>
        <begin position="1"/>
        <end position="26"/>
    </location>
</feature>
<dbReference type="GO" id="GO:0008233">
    <property type="term" value="F:peptidase activity"/>
    <property type="evidence" value="ECO:0007669"/>
    <property type="project" value="UniProtKB-KW"/>
</dbReference>